<dbReference type="EMBL" id="JAFCMP010000005">
    <property type="protein sequence ID" value="KAG5192463.1"/>
    <property type="molecule type" value="Genomic_DNA"/>
</dbReference>
<dbReference type="AlphaFoldDB" id="A0A835ZG66"/>
<organism evidence="1 2">
    <name type="scientific">Tribonema minus</name>
    <dbReference type="NCBI Taxonomy" id="303371"/>
    <lineage>
        <taxon>Eukaryota</taxon>
        <taxon>Sar</taxon>
        <taxon>Stramenopiles</taxon>
        <taxon>Ochrophyta</taxon>
        <taxon>PX clade</taxon>
        <taxon>Xanthophyceae</taxon>
        <taxon>Tribonematales</taxon>
        <taxon>Tribonemataceae</taxon>
        <taxon>Tribonema</taxon>
    </lineage>
</organism>
<keyword evidence="2" id="KW-1185">Reference proteome</keyword>
<dbReference type="InterPro" id="IPR029071">
    <property type="entry name" value="Ubiquitin-like_domsf"/>
</dbReference>
<name>A0A835ZG66_9STRA</name>
<proteinExistence type="predicted"/>
<gene>
    <name evidence="1" type="ORF">JKP88DRAFT_293153</name>
</gene>
<sequence length="333" mass="35124">EAVSAVALLEGHSTLYPHRKAVAQDVAQEYLKFMALKAHEMDVTGVNAVNARLMPSPLVDEMWRCHIVDTVAYQKFCEAILGPGGFVHHSPVSVPDVRPESAAGVARTRAVYVHSFQQTPPTHVWGSSEAATSAAPGEAAAADGATKDAAMALARYTGQQTGIGACRCSSCSSSNNYRSANTAISGAAAPAFGGSRLGISNGAASGAAIGANSQNFLFSGLPAVASNTLCIKDMTFGHGDQFFALRHFTSLTELYDAYGGRVALNPLYLKFNVHGRDVRPGDTAQTLGLRDGDVLYCVYEAPRHFSAAKCAATTLTPHRRLSLPNAAAWTNHE</sequence>
<evidence type="ECO:0000313" key="1">
    <source>
        <dbReference type="EMBL" id="KAG5192463.1"/>
    </source>
</evidence>
<dbReference type="SUPFAM" id="SSF54236">
    <property type="entry name" value="Ubiquitin-like"/>
    <property type="match status" value="1"/>
</dbReference>
<accession>A0A835ZG66</accession>
<feature type="non-terminal residue" evidence="1">
    <location>
        <position position="333"/>
    </location>
</feature>
<dbReference type="OrthoDB" id="442921at2759"/>
<reference evidence="1" key="1">
    <citation type="submission" date="2021-02" db="EMBL/GenBank/DDBJ databases">
        <title>First Annotated Genome of the Yellow-green Alga Tribonema minus.</title>
        <authorList>
            <person name="Mahan K.M."/>
        </authorList>
    </citation>
    <scope>NUCLEOTIDE SEQUENCE</scope>
    <source>
        <strain evidence="1">UTEX B ZZ1240</strain>
    </source>
</reference>
<dbReference type="Gene3D" id="3.10.20.90">
    <property type="entry name" value="Phosphatidylinositol 3-kinase Catalytic Subunit, Chain A, domain 1"/>
    <property type="match status" value="1"/>
</dbReference>
<protein>
    <submittedName>
        <fullName evidence="1">Uncharacterized protein</fullName>
    </submittedName>
</protein>
<comment type="caution">
    <text evidence="1">The sequence shown here is derived from an EMBL/GenBank/DDBJ whole genome shotgun (WGS) entry which is preliminary data.</text>
</comment>
<evidence type="ECO:0000313" key="2">
    <source>
        <dbReference type="Proteomes" id="UP000664859"/>
    </source>
</evidence>
<dbReference type="Proteomes" id="UP000664859">
    <property type="component" value="Unassembled WGS sequence"/>
</dbReference>